<dbReference type="SUPFAM" id="SSF51197">
    <property type="entry name" value="Clavaminate synthase-like"/>
    <property type="match status" value="1"/>
</dbReference>
<dbReference type="AlphaFoldDB" id="A0A0M0JNK1"/>
<dbReference type="InterPro" id="IPR003347">
    <property type="entry name" value="JmjC_dom"/>
</dbReference>
<dbReference type="PROSITE" id="PS51184">
    <property type="entry name" value="JMJC"/>
    <property type="match status" value="1"/>
</dbReference>
<proteinExistence type="predicted"/>
<dbReference type="OrthoDB" id="415358at2759"/>
<name>A0A0M0JNK1_9EUKA</name>
<sequence length="221" mass="24244">MPYYRHCGGLPAALLADVALPPPLHALQAHEFDNVVLWTGNLSYTRTSPLHFDPQENLMHLIDGEKHLLLIDPVESVLLYADFESRSLGNTPVDPARVDLKRFPLAARVALWPVTLRPGDVLLIPSGWWHIVTTRRGRNVALTLQFQIAAAAATTDPATGFSTTGFTFLHAQEKLRMRHSGGPRLEELLPKGCAGRGAPSSCLAEARTLADVTWMTTAQLL</sequence>
<dbReference type="Pfam" id="PF13621">
    <property type="entry name" value="Cupin_8"/>
    <property type="match status" value="1"/>
</dbReference>
<dbReference type="SMART" id="SM00558">
    <property type="entry name" value="JmjC"/>
    <property type="match status" value="1"/>
</dbReference>
<dbReference type="PANTHER" id="PTHR12461:SF91">
    <property type="entry name" value="JMJC DOMAIN-CONTAINING PROTEIN"/>
    <property type="match status" value="1"/>
</dbReference>
<dbReference type="EMBL" id="JWZX01002648">
    <property type="protein sequence ID" value="KOO27892.1"/>
    <property type="molecule type" value="Genomic_DNA"/>
</dbReference>
<dbReference type="PANTHER" id="PTHR12461">
    <property type="entry name" value="HYPOXIA-INDUCIBLE FACTOR 1 ALPHA INHIBITOR-RELATED"/>
    <property type="match status" value="1"/>
</dbReference>
<dbReference type="Proteomes" id="UP000037460">
    <property type="component" value="Unassembled WGS sequence"/>
</dbReference>
<comment type="caution">
    <text evidence="2">The sequence shown here is derived from an EMBL/GenBank/DDBJ whole genome shotgun (WGS) entry which is preliminary data.</text>
</comment>
<accession>A0A0M0JNK1</accession>
<evidence type="ECO:0000259" key="1">
    <source>
        <dbReference type="PROSITE" id="PS51184"/>
    </source>
</evidence>
<organism evidence="2 3">
    <name type="scientific">Chrysochromulina tobinii</name>
    <dbReference type="NCBI Taxonomy" id="1460289"/>
    <lineage>
        <taxon>Eukaryota</taxon>
        <taxon>Haptista</taxon>
        <taxon>Haptophyta</taxon>
        <taxon>Prymnesiophyceae</taxon>
        <taxon>Prymnesiales</taxon>
        <taxon>Chrysochromulinaceae</taxon>
        <taxon>Chrysochromulina</taxon>
    </lineage>
</organism>
<evidence type="ECO:0000313" key="2">
    <source>
        <dbReference type="EMBL" id="KOO27892.1"/>
    </source>
</evidence>
<gene>
    <name evidence="2" type="ORF">Ctob_011589</name>
</gene>
<keyword evidence="3" id="KW-1185">Reference proteome</keyword>
<reference evidence="3" key="1">
    <citation type="journal article" date="2015" name="PLoS Genet.">
        <title>Genome Sequence and Transcriptome Analyses of Chrysochromulina tobin: Metabolic Tools for Enhanced Algal Fitness in the Prominent Order Prymnesiales (Haptophyceae).</title>
        <authorList>
            <person name="Hovde B.T."/>
            <person name="Deodato C.R."/>
            <person name="Hunsperger H.M."/>
            <person name="Ryken S.A."/>
            <person name="Yost W."/>
            <person name="Jha R.K."/>
            <person name="Patterson J."/>
            <person name="Monnat R.J. Jr."/>
            <person name="Barlow S.B."/>
            <person name="Starkenburg S.R."/>
            <person name="Cattolico R.A."/>
        </authorList>
    </citation>
    <scope>NUCLEOTIDE SEQUENCE</scope>
    <source>
        <strain evidence="3">CCMP291</strain>
    </source>
</reference>
<protein>
    <submittedName>
        <fullName evidence="2">Domain-containing protein 5</fullName>
    </submittedName>
</protein>
<evidence type="ECO:0000313" key="3">
    <source>
        <dbReference type="Proteomes" id="UP000037460"/>
    </source>
</evidence>
<dbReference type="Gene3D" id="2.60.120.650">
    <property type="entry name" value="Cupin"/>
    <property type="match status" value="1"/>
</dbReference>
<feature type="domain" description="JmjC" evidence="1">
    <location>
        <begin position="1"/>
        <end position="163"/>
    </location>
</feature>
<dbReference type="InterPro" id="IPR041667">
    <property type="entry name" value="Cupin_8"/>
</dbReference>